<comment type="subcellular location">
    <subcellularLocation>
        <location evidence="7">Cell membrane</location>
        <topology evidence="7">Multi-pass membrane protein</topology>
    </subcellularLocation>
</comment>
<dbReference type="RefSeq" id="WP_273925837.1">
    <property type="nucleotide sequence ID" value="NZ_JAQSIO010000002.1"/>
</dbReference>
<keyword evidence="6 7" id="KW-0472">Membrane</keyword>
<dbReference type="PROSITE" id="PS01311">
    <property type="entry name" value="LGT"/>
    <property type="match status" value="1"/>
</dbReference>
<dbReference type="EC" id="2.5.1.145" evidence="7"/>
<proteinExistence type="inferred from homology"/>
<evidence type="ECO:0000313" key="9">
    <source>
        <dbReference type="Proteomes" id="UP001528672"/>
    </source>
</evidence>
<comment type="function">
    <text evidence="7">Catalyzes the transfer of the diacylglyceryl group from phosphatidylglycerol to the sulfhydryl group of the N-terminal cysteine of a prolipoprotein, the first step in the formation of mature lipoproteins.</text>
</comment>
<feature type="binding site" evidence="7">
    <location>
        <position position="146"/>
    </location>
    <ligand>
        <name>a 1,2-diacyl-sn-glycero-3-phospho-(1'-sn-glycerol)</name>
        <dbReference type="ChEBI" id="CHEBI:64716"/>
    </ligand>
</feature>
<feature type="transmembrane region" description="Helical" evidence="7">
    <location>
        <begin position="184"/>
        <end position="202"/>
    </location>
</feature>
<evidence type="ECO:0000313" key="8">
    <source>
        <dbReference type="EMBL" id="MDD0814212.1"/>
    </source>
</evidence>
<dbReference type="HAMAP" id="MF_01147">
    <property type="entry name" value="Lgt"/>
    <property type="match status" value="1"/>
</dbReference>
<reference evidence="8 9" key="1">
    <citation type="submission" date="2023-02" db="EMBL/GenBank/DDBJ databases">
        <title>Bacterial whole genome sequence for Curvibacter sp. HBC28.</title>
        <authorList>
            <person name="Le V."/>
            <person name="Ko S.-R."/>
            <person name="Ahn C.-Y."/>
            <person name="Oh H.-M."/>
        </authorList>
    </citation>
    <scope>NUCLEOTIDE SEQUENCE [LARGE SCALE GENOMIC DNA]</scope>
    <source>
        <strain evidence="8 9">HBC28</strain>
    </source>
</reference>
<dbReference type="Pfam" id="PF01790">
    <property type="entry name" value="LGT"/>
    <property type="match status" value="1"/>
</dbReference>
<sequence>MLTYPQIDPVALQIGPLSVHWYGLTYLAAFGLFMLLGLRRLHHLPYAAMTGERAWARRDIEDILFYGVLGVVLGGRLGYCLFYKPLHYLSHPLEILQIWTGGMSFHGGLLGVIVALIWYARSHHRPWLEVTDLVAPCVPTGLAAGRVGNFINGELWGRFSPADLPWGMVFPQSGSLLPRHPSQVYQFLLEGLLLFVLLWLYARQPRRLGEVSGAFLVGYGVLRFTAEYFREPDAFLGLLSLGMSMGQWLCVPMVLAGALILVMAQRGAGAGRA</sequence>
<evidence type="ECO:0000256" key="6">
    <source>
        <dbReference type="ARBA" id="ARBA00023136"/>
    </source>
</evidence>
<evidence type="ECO:0000256" key="1">
    <source>
        <dbReference type="ARBA" id="ARBA00007150"/>
    </source>
</evidence>
<feature type="transmembrane region" description="Helical" evidence="7">
    <location>
        <begin position="245"/>
        <end position="264"/>
    </location>
</feature>
<name>A0ABT5MCC3_9BURK</name>
<dbReference type="EMBL" id="JAQSIO010000002">
    <property type="protein sequence ID" value="MDD0814212.1"/>
    <property type="molecule type" value="Genomic_DNA"/>
</dbReference>
<dbReference type="InterPro" id="IPR001640">
    <property type="entry name" value="Lgt"/>
</dbReference>
<comment type="caution">
    <text evidence="8">The sequence shown here is derived from an EMBL/GenBank/DDBJ whole genome shotgun (WGS) entry which is preliminary data.</text>
</comment>
<keyword evidence="3 7" id="KW-0808">Transferase</keyword>
<gene>
    <name evidence="7 8" type="primary">lgt</name>
    <name evidence="8" type="ORF">PSQ39_06170</name>
</gene>
<organism evidence="8 9">
    <name type="scientific">Curvibacter microcysteis</name>
    <dbReference type="NCBI Taxonomy" id="3026419"/>
    <lineage>
        <taxon>Bacteria</taxon>
        <taxon>Pseudomonadati</taxon>
        <taxon>Pseudomonadota</taxon>
        <taxon>Betaproteobacteria</taxon>
        <taxon>Burkholderiales</taxon>
        <taxon>Comamonadaceae</taxon>
        <taxon>Curvibacter</taxon>
    </lineage>
</organism>
<evidence type="ECO:0000256" key="5">
    <source>
        <dbReference type="ARBA" id="ARBA00022989"/>
    </source>
</evidence>
<feature type="transmembrane region" description="Helical" evidence="7">
    <location>
        <begin position="20"/>
        <end position="42"/>
    </location>
</feature>
<feature type="transmembrane region" description="Helical" evidence="7">
    <location>
        <begin position="96"/>
        <end position="119"/>
    </location>
</feature>
<dbReference type="NCBIfam" id="TIGR00544">
    <property type="entry name" value="lgt"/>
    <property type="match status" value="1"/>
</dbReference>
<dbReference type="GO" id="GO:0008961">
    <property type="term" value="F:phosphatidylglycerol-prolipoprotein diacylglyceryl transferase activity"/>
    <property type="evidence" value="ECO:0007669"/>
    <property type="project" value="UniProtKB-EC"/>
</dbReference>
<feature type="transmembrane region" description="Helical" evidence="7">
    <location>
        <begin position="63"/>
        <end position="84"/>
    </location>
</feature>
<evidence type="ECO:0000256" key="3">
    <source>
        <dbReference type="ARBA" id="ARBA00022679"/>
    </source>
</evidence>
<evidence type="ECO:0000256" key="7">
    <source>
        <dbReference type="HAMAP-Rule" id="MF_01147"/>
    </source>
</evidence>
<keyword evidence="5 7" id="KW-1133">Transmembrane helix</keyword>
<comment type="catalytic activity">
    <reaction evidence="7">
        <text>L-cysteinyl-[prolipoprotein] + a 1,2-diacyl-sn-glycero-3-phospho-(1'-sn-glycerol) = an S-1,2-diacyl-sn-glyceryl-L-cysteinyl-[prolipoprotein] + sn-glycerol 1-phosphate + H(+)</text>
        <dbReference type="Rhea" id="RHEA:56712"/>
        <dbReference type="Rhea" id="RHEA-COMP:14679"/>
        <dbReference type="Rhea" id="RHEA-COMP:14680"/>
        <dbReference type="ChEBI" id="CHEBI:15378"/>
        <dbReference type="ChEBI" id="CHEBI:29950"/>
        <dbReference type="ChEBI" id="CHEBI:57685"/>
        <dbReference type="ChEBI" id="CHEBI:64716"/>
        <dbReference type="ChEBI" id="CHEBI:140658"/>
        <dbReference type="EC" id="2.5.1.145"/>
    </reaction>
</comment>
<keyword evidence="2 7" id="KW-1003">Cell membrane</keyword>
<keyword evidence="9" id="KW-1185">Reference proteome</keyword>
<comment type="similarity">
    <text evidence="1 7">Belongs to the Lgt family.</text>
</comment>
<evidence type="ECO:0000256" key="2">
    <source>
        <dbReference type="ARBA" id="ARBA00022475"/>
    </source>
</evidence>
<keyword evidence="4 7" id="KW-0812">Transmembrane</keyword>
<comment type="pathway">
    <text evidence="7">Protein modification; lipoprotein biosynthesis (diacylglyceryl transfer).</text>
</comment>
<evidence type="ECO:0000256" key="4">
    <source>
        <dbReference type="ARBA" id="ARBA00022692"/>
    </source>
</evidence>
<accession>A0ABT5MCC3</accession>
<dbReference type="PANTHER" id="PTHR30589:SF0">
    <property type="entry name" value="PHOSPHATIDYLGLYCEROL--PROLIPOPROTEIN DIACYLGLYCERYL TRANSFERASE"/>
    <property type="match status" value="1"/>
</dbReference>
<dbReference type="PANTHER" id="PTHR30589">
    <property type="entry name" value="PROLIPOPROTEIN DIACYLGLYCERYL TRANSFERASE"/>
    <property type="match status" value="1"/>
</dbReference>
<dbReference type="Proteomes" id="UP001528672">
    <property type="component" value="Unassembled WGS sequence"/>
</dbReference>
<protein>
    <recommendedName>
        <fullName evidence="7">Phosphatidylglycerol--prolipoprotein diacylglyceryl transferase</fullName>
        <ecNumber evidence="7">2.5.1.145</ecNumber>
    </recommendedName>
</protein>